<dbReference type="InParanoid" id="B9S457"/>
<sequence length="56" mass="6261">MSPLIVLLTEGDTEIDGATVETVVTNKEKAKKKQVKEERINKENDTTIAISDWDKS</sequence>
<name>B9S457_RICCO</name>
<dbReference type="EMBL" id="EQ973864">
    <property type="protein sequence ID" value="EEF41485.1"/>
    <property type="molecule type" value="Genomic_DNA"/>
</dbReference>
<organism evidence="1 2">
    <name type="scientific">Ricinus communis</name>
    <name type="common">Castor bean</name>
    <dbReference type="NCBI Taxonomy" id="3988"/>
    <lineage>
        <taxon>Eukaryota</taxon>
        <taxon>Viridiplantae</taxon>
        <taxon>Streptophyta</taxon>
        <taxon>Embryophyta</taxon>
        <taxon>Tracheophyta</taxon>
        <taxon>Spermatophyta</taxon>
        <taxon>Magnoliopsida</taxon>
        <taxon>eudicotyledons</taxon>
        <taxon>Gunneridae</taxon>
        <taxon>Pentapetalae</taxon>
        <taxon>rosids</taxon>
        <taxon>fabids</taxon>
        <taxon>Malpighiales</taxon>
        <taxon>Euphorbiaceae</taxon>
        <taxon>Acalyphoideae</taxon>
        <taxon>Acalypheae</taxon>
        <taxon>Ricinus</taxon>
    </lineage>
</organism>
<evidence type="ECO:0000313" key="2">
    <source>
        <dbReference type="Proteomes" id="UP000008311"/>
    </source>
</evidence>
<evidence type="ECO:0000313" key="1">
    <source>
        <dbReference type="EMBL" id="EEF41485.1"/>
    </source>
</evidence>
<dbReference type="Proteomes" id="UP000008311">
    <property type="component" value="Unassembled WGS sequence"/>
</dbReference>
<protein>
    <submittedName>
        <fullName evidence="1">Uncharacterized protein</fullName>
    </submittedName>
</protein>
<reference evidence="2" key="1">
    <citation type="journal article" date="2010" name="Nat. Biotechnol.">
        <title>Draft genome sequence of the oilseed species Ricinus communis.</title>
        <authorList>
            <person name="Chan A.P."/>
            <person name="Crabtree J."/>
            <person name="Zhao Q."/>
            <person name="Lorenzi H."/>
            <person name="Orvis J."/>
            <person name="Puiu D."/>
            <person name="Melake-Berhan A."/>
            <person name="Jones K.M."/>
            <person name="Redman J."/>
            <person name="Chen G."/>
            <person name="Cahoon E.B."/>
            <person name="Gedil M."/>
            <person name="Stanke M."/>
            <person name="Haas B.J."/>
            <person name="Wortman J.R."/>
            <person name="Fraser-Liggett C.M."/>
            <person name="Ravel J."/>
            <person name="Rabinowicz P.D."/>
        </authorList>
    </citation>
    <scope>NUCLEOTIDE SEQUENCE [LARGE SCALE GENOMIC DNA]</scope>
    <source>
        <strain evidence="2">cv. Hale</strain>
    </source>
</reference>
<proteinExistence type="predicted"/>
<keyword evidence="2" id="KW-1185">Reference proteome</keyword>
<gene>
    <name evidence="1" type="ORF">RCOM_0687230</name>
</gene>
<dbReference type="AlphaFoldDB" id="B9S457"/>
<accession>B9S457</accession>